<evidence type="ECO:0000256" key="1">
    <source>
        <dbReference type="SAM" id="MobiDB-lite"/>
    </source>
</evidence>
<reference evidence="2 3" key="1">
    <citation type="submission" date="2020-02" db="EMBL/GenBank/DDBJ databases">
        <title>Whole-genome analyses of novel actinobacteria.</title>
        <authorList>
            <person name="Sahin N."/>
            <person name="Tatar D."/>
        </authorList>
    </citation>
    <scope>NUCLEOTIDE SEQUENCE [LARGE SCALE GENOMIC DNA]</scope>
    <source>
        <strain evidence="2 3">SB3404</strain>
    </source>
</reference>
<keyword evidence="3" id="KW-1185">Reference proteome</keyword>
<dbReference type="AlphaFoldDB" id="A0A6G4X2R3"/>
<evidence type="ECO:0000313" key="2">
    <source>
        <dbReference type="EMBL" id="NGO71829.1"/>
    </source>
</evidence>
<organism evidence="2 3">
    <name type="scientific">Streptomyces boncukensis</name>
    <dbReference type="NCBI Taxonomy" id="2711219"/>
    <lineage>
        <taxon>Bacteria</taxon>
        <taxon>Bacillati</taxon>
        <taxon>Actinomycetota</taxon>
        <taxon>Actinomycetes</taxon>
        <taxon>Kitasatosporales</taxon>
        <taxon>Streptomycetaceae</taxon>
        <taxon>Streptomyces</taxon>
    </lineage>
</organism>
<gene>
    <name evidence="2" type="ORF">G5C65_26465</name>
</gene>
<evidence type="ECO:0000313" key="3">
    <source>
        <dbReference type="Proteomes" id="UP000477722"/>
    </source>
</evidence>
<protein>
    <submittedName>
        <fullName evidence="2">Uncharacterized protein</fullName>
    </submittedName>
</protein>
<sequence length="165" mass="16858">MSLGAKIGIGVGVLVALGVIGAIAGEGAGEGDDSTESKPTASEQPKEPAAKSEKPADEKPSDASATSAAAEKKAPADEFKAFIKENGTPQQQEAAQHITRVQGADDQNDVLDSAEIHTDYTGGMTGPHSGDGKLLASAFADWRDSKNGLVTVYDSSGEILSNGKF</sequence>
<feature type="compositionally biased region" description="Basic and acidic residues" evidence="1">
    <location>
        <begin position="44"/>
        <end position="61"/>
    </location>
</feature>
<feature type="compositionally biased region" description="Basic and acidic residues" evidence="1">
    <location>
        <begin position="70"/>
        <end position="83"/>
    </location>
</feature>
<name>A0A6G4X2R3_9ACTN</name>
<dbReference type="EMBL" id="JAAKZZ010000359">
    <property type="protein sequence ID" value="NGO71829.1"/>
    <property type="molecule type" value="Genomic_DNA"/>
</dbReference>
<comment type="caution">
    <text evidence="2">The sequence shown here is derived from an EMBL/GenBank/DDBJ whole genome shotgun (WGS) entry which is preliminary data.</text>
</comment>
<feature type="region of interest" description="Disordered" evidence="1">
    <location>
        <begin position="25"/>
        <end position="105"/>
    </location>
</feature>
<accession>A0A6G4X2R3</accession>
<proteinExistence type="predicted"/>
<dbReference type="Proteomes" id="UP000477722">
    <property type="component" value="Unassembled WGS sequence"/>
</dbReference>